<evidence type="ECO:0000256" key="1">
    <source>
        <dbReference type="SAM" id="MobiDB-lite"/>
    </source>
</evidence>
<dbReference type="AlphaFoldDB" id="A0A821F0Y1"/>
<comment type="caution">
    <text evidence="2">The sequence shown here is derived from an EMBL/GenBank/DDBJ whole genome shotgun (WGS) entry which is preliminary data.</text>
</comment>
<evidence type="ECO:0000313" key="3">
    <source>
        <dbReference type="Proteomes" id="UP000663873"/>
    </source>
</evidence>
<proteinExistence type="predicted"/>
<sequence length="172" mass="20110">VNGEPIAPPPVQRYMSNQRRGGALYRNKQYNYQDRNSIPNRNYKNDFYSLQNNTDHNFSNRQNNNNNLFFSRNFQQRHNRYSMNNGSMESYYNFNNRPPICQGRLNLNRRINRSGSREQRRSGPSQLGLSDFMPTQLRDTSPVLANLPSNFNFNTDPMATATRHYPPANALP</sequence>
<feature type="non-terminal residue" evidence="2">
    <location>
        <position position="1"/>
    </location>
</feature>
<feature type="region of interest" description="Disordered" evidence="1">
    <location>
        <begin position="113"/>
        <end position="133"/>
    </location>
</feature>
<keyword evidence="3" id="KW-1185">Reference proteome</keyword>
<name>A0A821F0Y1_9BILA</name>
<protein>
    <submittedName>
        <fullName evidence="2">Uncharacterized protein</fullName>
    </submittedName>
</protein>
<dbReference type="Proteomes" id="UP000663873">
    <property type="component" value="Unassembled WGS sequence"/>
</dbReference>
<reference evidence="2" key="1">
    <citation type="submission" date="2021-02" db="EMBL/GenBank/DDBJ databases">
        <authorList>
            <person name="Nowell W R."/>
        </authorList>
    </citation>
    <scope>NUCLEOTIDE SEQUENCE</scope>
</reference>
<organism evidence="2 3">
    <name type="scientific">Rotaria socialis</name>
    <dbReference type="NCBI Taxonomy" id="392032"/>
    <lineage>
        <taxon>Eukaryota</taxon>
        <taxon>Metazoa</taxon>
        <taxon>Spiralia</taxon>
        <taxon>Gnathifera</taxon>
        <taxon>Rotifera</taxon>
        <taxon>Eurotatoria</taxon>
        <taxon>Bdelloidea</taxon>
        <taxon>Philodinida</taxon>
        <taxon>Philodinidae</taxon>
        <taxon>Rotaria</taxon>
    </lineage>
</organism>
<dbReference type="EMBL" id="CAJOBP010029389">
    <property type="protein sequence ID" value="CAF4645995.1"/>
    <property type="molecule type" value="Genomic_DNA"/>
</dbReference>
<evidence type="ECO:0000313" key="2">
    <source>
        <dbReference type="EMBL" id="CAF4645995.1"/>
    </source>
</evidence>
<accession>A0A821F0Y1</accession>
<gene>
    <name evidence="2" type="ORF">UJA718_LOCUS33422</name>
</gene>